<keyword evidence="4" id="KW-1185">Reference proteome</keyword>
<reference evidence="3 4" key="1">
    <citation type="submission" date="2018-06" db="EMBL/GenBank/DDBJ databases">
        <title>Comparative genomics reveals the genomic features of Rhizophagus irregularis, R. cerebriforme, R. diaphanum and Gigaspora rosea, and their symbiotic lifestyle signature.</title>
        <authorList>
            <person name="Morin E."/>
            <person name="San Clemente H."/>
            <person name="Chen E.C.H."/>
            <person name="De La Providencia I."/>
            <person name="Hainaut M."/>
            <person name="Kuo A."/>
            <person name="Kohler A."/>
            <person name="Murat C."/>
            <person name="Tang N."/>
            <person name="Roy S."/>
            <person name="Loubradou J."/>
            <person name="Henrissat B."/>
            <person name="Grigoriev I.V."/>
            <person name="Corradi N."/>
            <person name="Roux C."/>
            <person name="Martin F.M."/>
        </authorList>
    </citation>
    <scope>NUCLEOTIDE SEQUENCE [LARGE SCALE GENOMIC DNA]</scope>
    <source>
        <strain evidence="3 4">DAOM 227022</strain>
    </source>
</reference>
<evidence type="ECO:0000259" key="2">
    <source>
        <dbReference type="PROSITE" id="PS50157"/>
    </source>
</evidence>
<keyword evidence="1" id="KW-0863">Zinc-finger</keyword>
<dbReference type="Proteomes" id="UP000265703">
    <property type="component" value="Unassembled WGS sequence"/>
</dbReference>
<evidence type="ECO:0000313" key="4">
    <source>
        <dbReference type="Proteomes" id="UP000265703"/>
    </source>
</evidence>
<proteinExistence type="predicted"/>
<protein>
    <recommendedName>
        <fullName evidence="2">C2H2-type domain-containing protein</fullName>
    </recommendedName>
</protein>
<dbReference type="EMBL" id="QKYT01000452">
    <property type="protein sequence ID" value="RIA85046.1"/>
    <property type="molecule type" value="Genomic_DNA"/>
</dbReference>
<keyword evidence="1" id="KW-0862">Zinc</keyword>
<dbReference type="SUPFAM" id="SSF57667">
    <property type="entry name" value="beta-beta-alpha zinc fingers"/>
    <property type="match status" value="1"/>
</dbReference>
<dbReference type="Gene3D" id="3.30.160.60">
    <property type="entry name" value="Classic Zinc Finger"/>
    <property type="match status" value="1"/>
</dbReference>
<dbReference type="OrthoDB" id="2306256at2759"/>
<name>A0A397SK81_9GLOM</name>
<dbReference type="GO" id="GO:0008270">
    <property type="term" value="F:zinc ion binding"/>
    <property type="evidence" value="ECO:0007669"/>
    <property type="project" value="UniProtKB-KW"/>
</dbReference>
<dbReference type="InterPro" id="IPR036236">
    <property type="entry name" value="Znf_C2H2_sf"/>
</dbReference>
<dbReference type="SMART" id="SM00355">
    <property type="entry name" value="ZnF_C2H2"/>
    <property type="match status" value="1"/>
</dbReference>
<organism evidence="3 4">
    <name type="scientific">Glomus cerebriforme</name>
    <dbReference type="NCBI Taxonomy" id="658196"/>
    <lineage>
        <taxon>Eukaryota</taxon>
        <taxon>Fungi</taxon>
        <taxon>Fungi incertae sedis</taxon>
        <taxon>Mucoromycota</taxon>
        <taxon>Glomeromycotina</taxon>
        <taxon>Glomeromycetes</taxon>
        <taxon>Glomerales</taxon>
        <taxon>Glomeraceae</taxon>
        <taxon>Glomus</taxon>
    </lineage>
</organism>
<feature type="domain" description="C2H2-type" evidence="2">
    <location>
        <begin position="5"/>
        <end position="33"/>
    </location>
</feature>
<dbReference type="PROSITE" id="PS00028">
    <property type="entry name" value="ZINC_FINGER_C2H2_1"/>
    <property type="match status" value="1"/>
</dbReference>
<evidence type="ECO:0000256" key="1">
    <source>
        <dbReference type="PROSITE-ProRule" id="PRU00042"/>
    </source>
</evidence>
<keyword evidence="1" id="KW-0479">Metal-binding</keyword>
<dbReference type="PROSITE" id="PS50157">
    <property type="entry name" value="ZINC_FINGER_C2H2_2"/>
    <property type="match status" value="1"/>
</dbReference>
<evidence type="ECO:0000313" key="3">
    <source>
        <dbReference type="EMBL" id="RIA85046.1"/>
    </source>
</evidence>
<sequence length="95" mass="11280">MSKIFQCQICSKAFHSKSSISRHERQLHPNNRTVPHGFLLDKTDWYERRHPDPNLLTISYVLMQEQETKYKVIFGWKLKNYIDTDETLYHIGGGI</sequence>
<gene>
    <name evidence="3" type="ORF">C1645_831407</name>
</gene>
<comment type="caution">
    <text evidence="3">The sequence shown here is derived from an EMBL/GenBank/DDBJ whole genome shotgun (WGS) entry which is preliminary data.</text>
</comment>
<dbReference type="AlphaFoldDB" id="A0A397SK81"/>
<dbReference type="InterPro" id="IPR013087">
    <property type="entry name" value="Znf_C2H2_type"/>
</dbReference>
<accession>A0A397SK81</accession>